<dbReference type="VEuPathDB" id="FungiDB:I303_07276"/>
<evidence type="ECO:0000256" key="2">
    <source>
        <dbReference type="SAM" id="MobiDB-lite"/>
    </source>
</evidence>
<protein>
    <submittedName>
        <fullName evidence="3">Uncharacterized protein</fullName>
    </submittedName>
</protein>
<feature type="compositionally biased region" description="Low complexity" evidence="2">
    <location>
        <begin position="23"/>
        <end position="53"/>
    </location>
</feature>
<dbReference type="AlphaFoldDB" id="A0A1A5ZXI0"/>
<dbReference type="OrthoDB" id="3338772at2759"/>
<dbReference type="EMBL" id="KI894035">
    <property type="protein sequence ID" value="OBR82516.1"/>
    <property type="molecule type" value="Genomic_DNA"/>
</dbReference>
<accession>A0A1A5ZXI0</accession>
<feature type="compositionally biased region" description="Polar residues" evidence="2">
    <location>
        <begin position="1"/>
        <end position="14"/>
    </location>
</feature>
<proteinExistence type="predicted"/>
<keyword evidence="1" id="KW-0175">Coiled coil</keyword>
<feature type="region of interest" description="Disordered" evidence="2">
    <location>
        <begin position="1"/>
        <end position="152"/>
    </location>
</feature>
<name>A0A1A5ZXI0_9TREE</name>
<organism evidence="3">
    <name type="scientific">Kwoniella dejecticola CBS 10117</name>
    <dbReference type="NCBI Taxonomy" id="1296121"/>
    <lineage>
        <taxon>Eukaryota</taxon>
        <taxon>Fungi</taxon>
        <taxon>Dikarya</taxon>
        <taxon>Basidiomycota</taxon>
        <taxon>Agaricomycotina</taxon>
        <taxon>Tremellomycetes</taxon>
        <taxon>Tremellales</taxon>
        <taxon>Cryptococcaceae</taxon>
        <taxon>Kwoniella</taxon>
    </lineage>
</organism>
<evidence type="ECO:0000313" key="3">
    <source>
        <dbReference type="EMBL" id="OBR82516.1"/>
    </source>
</evidence>
<reference evidence="3" key="1">
    <citation type="submission" date="2013-07" db="EMBL/GenBank/DDBJ databases">
        <title>The Genome Sequence of Cryptococcus dejecticola CBS10117.</title>
        <authorList>
            <consortium name="The Broad Institute Genome Sequencing Platform"/>
            <person name="Cuomo C."/>
            <person name="Litvintseva A."/>
            <person name="Chen Y."/>
            <person name="Heitman J."/>
            <person name="Sun S."/>
            <person name="Springer D."/>
            <person name="Dromer F."/>
            <person name="Young S.K."/>
            <person name="Zeng Q."/>
            <person name="Gargeya S."/>
            <person name="Fitzgerald M."/>
            <person name="Abouelleil A."/>
            <person name="Alvarado L."/>
            <person name="Berlin A.M."/>
            <person name="Chapman S.B."/>
            <person name="Dewar J."/>
            <person name="Goldberg J."/>
            <person name="Griggs A."/>
            <person name="Gujja S."/>
            <person name="Hansen M."/>
            <person name="Howarth C."/>
            <person name="Imamovic A."/>
            <person name="Larimer J."/>
            <person name="McCowan C."/>
            <person name="Murphy C."/>
            <person name="Pearson M."/>
            <person name="Priest M."/>
            <person name="Roberts A."/>
            <person name="Saif S."/>
            <person name="Shea T."/>
            <person name="Sykes S."/>
            <person name="Wortman J."/>
            <person name="Nusbaum C."/>
            <person name="Birren B."/>
        </authorList>
    </citation>
    <scope>NUCLEOTIDE SEQUENCE [LARGE SCALE GENOMIC DNA]</scope>
    <source>
        <strain evidence="3">CBS 10117</strain>
    </source>
</reference>
<feature type="compositionally biased region" description="Low complexity" evidence="2">
    <location>
        <begin position="70"/>
        <end position="100"/>
    </location>
</feature>
<feature type="compositionally biased region" description="Basic residues" evidence="2">
    <location>
        <begin position="127"/>
        <end position="137"/>
    </location>
</feature>
<gene>
    <name evidence="3" type="ORF">I303_07276</name>
</gene>
<feature type="compositionally biased region" description="Low complexity" evidence="2">
    <location>
        <begin position="115"/>
        <end position="126"/>
    </location>
</feature>
<feature type="compositionally biased region" description="Polar residues" evidence="2">
    <location>
        <begin position="140"/>
        <end position="151"/>
    </location>
</feature>
<feature type="coiled-coil region" evidence="1">
    <location>
        <begin position="372"/>
        <end position="402"/>
    </location>
</feature>
<sequence>MSSRQISPKSTIDSFDSADNKHPSPSASASASASALSGRARTSFSSGSSTSTSKPFTAPPASYELQKEPSSSSSRPSDSRRSSSSSSVSAEESVTSQSSSNHDEPLLPTYHFDQSSTYSSGSVSGYHKSKSKSRRRHSLLESTASSTTRILNTLKPRRRSSLPFIHLARRKSTQLLLTISIFAVALLVVSEIRSHRVRRELWLREIKLNEWDIRHHNHQETNLADFRRNYEFTKRLELLHSRNDNRLSTLTIRRETEGDGVFSAEDGTEDIWGPKDEEQLKLEVKDKWPRWWGNPDTVGKSPFDHSPTPLPADQEKRRFMFLTADYKDYLERMNTHTYEIVDAALRHPHLIVDVWGPGWEGYDRSIPLSANIRKRAHRIAQLEKSKRDFEDEQESLRMEREKKRKISWLKPTSYFVDQTQVDPLEEEVQEWVKPDWTAEVPEECNKDVSFDIVFTISNIYKEDDPYVDALDCGALLIQQLGDCHELRCSYEWYPHANNITVSKYAFELLELFEYDKVKAKYPDWQMGLFGHSPDTGNEWDFYPVPWNEKTAKAKVFGYDGSLYPIRTTVTDSIRSYEHEPNLPGDQIVTRHPHPGYTVSVPSQAREHPLETYQLNHEYYETHLKLREDFANGMRTSKICVFDASLERKMIRKYAQAFLSGCVVASDLPTEHEEALSKFVITLKSTWNIEKINEVLNHYLERDELLQQMAMDGFIWARQHMTTTNKVSHLMQMADHYRAGSRGYEFPYGFSMRCRSYWSQGEGAYKPPWCPQDKYRGLEE</sequence>
<evidence type="ECO:0000256" key="1">
    <source>
        <dbReference type="SAM" id="Coils"/>
    </source>
</evidence>